<gene>
    <name evidence="1" type="ORF">SPELUC_LOCUS15670</name>
</gene>
<proteinExistence type="predicted"/>
<reference evidence="1" key="1">
    <citation type="submission" date="2021-06" db="EMBL/GenBank/DDBJ databases">
        <authorList>
            <person name="Kallberg Y."/>
            <person name="Tangrot J."/>
            <person name="Rosling A."/>
        </authorList>
    </citation>
    <scope>NUCLEOTIDE SEQUENCE</scope>
    <source>
        <strain evidence="1">28 12/20/2015</strain>
    </source>
</reference>
<feature type="non-terminal residue" evidence="1">
    <location>
        <position position="62"/>
    </location>
</feature>
<evidence type="ECO:0000313" key="2">
    <source>
        <dbReference type="Proteomes" id="UP000789366"/>
    </source>
</evidence>
<sequence length="62" mass="6660">ANPTSSLTLKDDINELIMLDMTSSFDSSNLNLQVITPSKAENISFHGMSTGGSNNDLMVVWG</sequence>
<name>A0ACA9QYI1_9GLOM</name>
<protein>
    <submittedName>
        <fullName evidence="1">10886_t:CDS:1</fullName>
    </submittedName>
</protein>
<feature type="non-terminal residue" evidence="1">
    <location>
        <position position="1"/>
    </location>
</feature>
<evidence type="ECO:0000313" key="1">
    <source>
        <dbReference type="EMBL" id="CAG8769281.1"/>
    </source>
</evidence>
<keyword evidence="2" id="KW-1185">Reference proteome</keyword>
<organism evidence="1 2">
    <name type="scientific">Cetraspora pellucida</name>
    <dbReference type="NCBI Taxonomy" id="1433469"/>
    <lineage>
        <taxon>Eukaryota</taxon>
        <taxon>Fungi</taxon>
        <taxon>Fungi incertae sedis</taxon>
        <taxon>Mucoromycota</taxon>
        <taxon>Glomeromycotina</taxon>
        <taxon>Glomeromycetes</taxon>
        <taxon>Diversisporales</taxon>
        <taxon>Gigasporaceae</taxon>
        <taxon>Cetraspora</taxon>
    </lineage>
</organism>
<comment type="caution">
    <text evidence="1">The sequence shown here is derived from an EMBL/GenBank/DDBJ whole genome shotgun (WGS) entry which is preliminary data.</text>
</comment>
<dbReference type="EMBL" id="CAJVPW010053013">
    <property type="protein sequence ID" value="CAG8769281.1"/>
    <property type="molecule type" value="Genomic_DNA"/>
</dbReference>
<accession>A0ACA9QYI1</accession>
<dbReference type="Proteomes" id="UP000789366">
    <property type="component" value="Unassembled WGS sequence"/>
</dbReference>